<dbReference type="EMBL" id="CATOUU010000613">
    <property type="protein sequence ID" value="CAI9935419.1"/>
    <property type="molecule type" value="Genomic_DNA"/>
</dbReference>
<keyword evidence="1" id="KW-0472">Membrane</keyword>
<evidence type="ECO:0000313" key="3">
    <source>
        <dbReference type="EMBL" id="CAL6084844.1"/>
    </source>
</evidence>
<name>A0AA86PGY9_9EUKA</name>
<feature type="transmembrane region" description="Helical" evidence="1">
    <location>
        <begin position="141"/>
        <end position="160"/>
    </location>
</feature>
<gene>
    <name evidence="2" type="ORF">HINF_LOCUS23064</name>
    <name evidence="3" type="ORF">HINF_LOCUS62398</name>
</gene>
<evidence type="ECO:0000313" key="4">
    <source>
        <dbReference type="Proteomes" id="UP001642409"/>
    </source>
</evidence>
<protein>
    <submittedName>
        <fullName evidence="3">Hypothetical_protein</fullName>
    </submittedName>
</protein>
<comment type="caution">
    <text evidence="2">The sequence shown here is derived from an EMBL/GenBank/DDBJ whole genome shotgun (WGS) entry which is preliminary data.</text>
</comment>
<reference evidence="2" key="1">
    <citation type="submission" date="2023-06" db="EMBL/GenBank/DDBJ databases">
        <authorList>
            <person name="Kurt Z."/>
        </authorList>
    </citation>
    <scope>NUCLEOTIDE SEQUENCE</scope>
</reference>
<feature type="transmembrane region" description="Helical" evidence="1">
    <location>
        <begin position="6"/>
        <end position="24"/>
    </location>
</feature>
<evidence type="ECO:0000313" key="2">
    <source>
        <dbReference type="EMBL" id="CAI9935419.1"/>
    </source>
</evidence>
<dbReference type="Proteomes" id="UP001642409">
    <property type="component" value="Unassembled WGS sequence"/>
</dbReference>
<reference evidence="3 4" key="2">
    <citation type="submission" date="2024-07" db="EMBL/GenBank/DDBJ databases">
        <authorList>
            <person name="Akdeniz Z."/>
        </authorList>
    </citation>
    <scope>NUCLEOTIDE SEQUENCE [LARGE SCALE GENOMIC DNA]</scope>
</reference>
<dbReference type="EMBL" id="CAXDID020000382">
    <property type="protein sequence ID" value="CAL6084844.1"/>
    <property type="molecule type" value="Genomic_DNA"/>
</dbReference>
<sequence length="161" mass="19162">MFINRHNTFMWSNIMLGSAFGCLLSGFYEQQKITPKRQWNKTRKYLILTMFCCLAISIIMYGISRAIAQNEFAMGKRTKVQSYLNDILNLQFENLCMMPEYLHVETTIQFICVIILVLIFDARTEITILRMSAQHFELGQFFFFHFFSSNVYFQFQSIFWS</sequence>
<keyword evidence="1" id="KW-1133">Transmembrane helix</keyword>
<dbReference type="AlphaFoldDB" id="A0AA86PGY9"/>
<feature type="transmembrane region" description="Helical" evidence="1">
    <location>
        <begin position="101"/>
        <end position="120"/>
    </location>
</feature>
<proteinExistence type="predicted"/>
<dbReference type="PROSITE" id="PS51257">
    <property type="entry name" value="PROKAR_LIPOPROTEIN"/>
    <property type="match status" value="1"/>
</dbReference>
<organism evidence="2">
    <name type="scientific">Hexamita inflata</name>
    <dbReference type="NCBI Taxonomy" id="28002"/>
    <lineage>
        <taxon>Eukaryota</taxon>
        <taxon>Metamonada</taxon>
        <taxon>Diplomonadida</taxon>
        <taxon>Hexamitidae</taxon>
        <taxon>Hexamitinae</taxon>
        <taxon>Hexamita</taxon>
    </lineage>
</organism>
<accession>A0AA86PGY9</accession>
<keyword evidence="1" id="KW-0812">Transmembrane</keyword>
<keyword evidence="4" id="KW-1185">Reference proteome</keyword>
<feature type="transmembrane region" description="Helical" evidence="1">
    <location>
        <begin position="45"/>
        <end position="64"/>
    </location>
</feature>
<evidence type="ECO:0000256" key="1">
    <source>
        <dbReference type="SAM" id="Phobius"/>
    </source>
</evidence>